<name>A0ABY0IKT9_9BACT</name>
<dbReference type="RefSeq" id="WP_114706051.1">
    <property type="nucleotide sequence ID" value="NZ_QDKL01000001.1"/>
</dbReference>
<protein>
    <submittedName>
        <fullName evidence="2">Uncharacterized protein</fullName>
    </submittedName>
</protein>
<dbReference type="Proteomes" id="UP000443582">
    <property type="component" value="Unassembled WGS sequence"/>
</dbReference>
<organism evidence="2 3">
    <name type="scientific">Halobacteriovorax vibrionivorans</name>
    <dbReference type="NCBI Taxonomy" id="2152716"/>
    <lineage>
        <taxon>Bacteria</taxon>
        <taxon>Pseudomonadati</taxon>
        <taxon>Bdellovibrionota</taxon>
        <taxon>Bacteriovoracia</taxon>
        <taxon>Bacteriovoracales</taxon>
        <taxon>Halobacteriovoraceae</taxon>
        <taxon>Halobacteriovorax</taxon>
    </lineage>
</organism>
<evidence type="ECO:0000313" key="2">
    <source>
        <dbReference type="EMBL" id="RZF23105.1"/>
    </source>
</evidence>
<comment type="caution">
    <text evidence="2">The sequence shown here is derived from an EMBL/GenBank/DDBJ whole genome shotgun (WGS) entry which is preliminary data.</text>
</comment>
<keyword evidence="1" id="KW-1133">Transmembrane helix</keyword>
<keyword evidence="1" id="KW-0472">Membrane</keyword>
<feature type="transmembrane region" description="Helical" evidence="1">
    <location>
        <begin position="75"/>
        <end position="95"/>
    </location>
</feature>
<evidence type="ECO:0000313" key="3">
    <source>
        <dbReference type="Proteomes" id="UP000443582"/>
    </source>
</evidence>
<dbReference type="EMBL" id="QDKL01000001">
    <property type="protein sequence ID" value="RZF23105.1"/>
    <property type="molecule type" value="Genomic_DNA"/>
</dbReference>
<feature type="transmembrane region" description="Helical" evidence="1">
    <location>
        <begin position="45"/>
        <end position="69"/>
    </location>
</feature>
<evidence type="ECO:0000256" key="1">
    <source>
        <dbReference type="SAM" id="Phobius"/>
    </source>
</evidence>
<keyword evidence="1" id="KW-0812">Transmembrane</keyword>
<feature type="transmembrane region" description="Helical" evidence="1">
    <location>
        <begin position="208"/>
        <end position="232"/>
    </location>
</feature>
<sequence length="271" mass="31345">MITLPLWLILIQFVGALVNSQDFAPTYSLKKYLIASHKAEEVDALSFNSFFVILLSVLFFQTLSIFFILTNQLSYILPFYFMMIISTIFLGIYRFRLSLIRREVIEITQITLSQLILISIIVLTWFLVQSDSIILRSIFLLPLCILFYSTELQMIKSGSIYSDKKYLEIKSSYIRLLYQCGFILFVISLILTGSDFSKLIISKFSPGYIHYGALTVLVIVLQVISIILSNIYIKFQPLRDYQSLITSSKKRVLTSFFIFVIFCSLKAFNVF</sequence>
<keyword evidence="3" id="KW-1185">Reference proteome</keyword>
<accession>A0ABY0IKT9</accession>
<feature type="transmembrane region" description="Helical" evidence="1">
    <location>
        <begin position="133"/>
        <end position="155"/>
    </location>
</feature>
<proteinExistence type="predicted"/>
<feature type="transmembrane region" description="Helical" evidence="1">
    <location>
        <begin position="252"/>
        <end position="270"/>
    </location>
</feature>
<feature type="transmembrane region" description="Helical" evidence="1">
    <location>
        <begin position="107"/>
        <end position="127"/>
    </location>
</feature>
<gene>
    <name evidence="2" type="ORF">DAY19_04865</name>
</gene>
<feature type="transmembrane region" description="Helical" evidence="1">
    <location>
        <begin position="176"/>
        <end position="196"/>
    </location>
</feature>
<reference evidence="3" key="1">
    <citation type="journal article" date="2019" name="Int. J. Syst. Evol. Microbiol.">
        <title>Halobacteriovorax valvorus sp. nov., a novel prokaryotic predator isolated from coastal seawater of China.</title>
        <authorList>
            <person name="Chen M.-X."/>
        </authorList>
    </citation>
    <scope>NUCLEOTIDE SEQUENCE [LARGE SCALE GENOMIC DNA]</scope>
    <source>
        <strain evidence="3">BL9</strain>
    </source>
</reference>